<comment type="cofactor">
    <cofactor evidence="2">
        <name>[4Fe-4S] cluster</name>
        <dbReference type="ChEBI" id="CHEBI:49883"/>
    </cofactor>
</comment>
<gene>
    <name evidence="15" type="primary">sdhB</name>
    <name evidence="15" type="ORF">MUO14_03625</name>
</gene>
<evidence type="ECO:0000256" key="12">
    <source>
        <dbReference type="ARBA" id="ARBA00023291"/>
    </source>
</evidence>
<dbReference type="PROSITE" id="PS00198">
    <property type="entry name" value="4FE4S_FER_1"/>
    <property type="match status" value="1"/>
</dbReference>
<dbReference type="RefSeq" id="WP_244753681.1">
    <property type="nucleotide sequence ID" value="NZ_CP095074.1"/>
</dbReference>
<evidence type="ECO:0000256" key="3">
    <source>
        <dbReference type="ARBA" id="ARBA00009433"/>
    </source>
</evidence>
<evidence type="ECO:0000313" key="16">
    <source>
        <dbReference type="Proteomes" id="UP000831880"/>
    </source>
</evidence>
<keyword evidence="12" id="KW-0003">3Fe-4S</keyword>
<organism evidence="15 16">
    <name type="scientific">Halobacillus shinanisalinarum</name>
    <dbReference type="NCBI Taxonomy" id="2932258"/>
    <lineage>
        <taxon>Bacteria</taxon>
        <taxon>Bacillati</taxon>
        <taxon>Bacillota</taxon>
        <taxon>Bacilli</taxon>
        <taxon>Bacillales</taxon>
        <taxon>Bacillaceae</taxon>
        <taxon>Halobacillus</taxon>
    </lineage>
</organism>
<evidence type="ECO:0000256" key="5">
    <source>
        <dbReference type="ARBA" id="ARBA00022485"/>
    </source>
</evidence>
<dbReference type="PROSITE" id="PS51379">
    <property type="entry name" value="4FE4S_FER_2"/>
    <property type="match status" value="1"/>
</dbReference>
<comment type="cofactor">
    <cofactor evidence="13">
        <name>[2Fe-2S] cluster</name>
        <dbReference type="ChEBI" id="CHEBI:190135"/>
    </cofactor>
</comment>
<evidence type="ECO:0000256" key="9">
    <source>
        <dbReference type="ARBA" id="ARBA00023002"/>
    </source>
</evidence>
<evidence type="ECO:0000256" key="13">
    <source>
        <dbReference type="ARBA" id="ARBA00034078"/>
    </source>
</evidence>
<comment type="cofactor">
    <cofactor evidence="1">
        <name>[3Fe-4S] cluster</name>
        <dbReference type="ChEBI" id="CHEBI:21137"/>
    </cofactor>
</comment>
<dbReference type="PANTHER" id="PTHR11921">
    <property type="entry name" value="SUCCINATE DEHYDROGENASE IRON-SULFUR PROTEIN"/>
    <property type="match status" value="1"/>
</dbReference>
<dbReference type="EC" id="1.3.5.1" evidence="4"/>
<comment type="similarity">
    <text evidence="3">Belongs to the succinate dehydrogenase/fumarate reductase iron-sulfur protein family.</text>
</comment>
<dbReference type="InterPro" id="IPR009051">
    <property type="entry name" value="Helical_ferredxn"/>
</dbReference>
<sequence length="254" mass="28109">MSENKTITFIITRQDDPDSSPYDETFNIPYRQNMNVISALMEIRRNPVNAEGKETTPVFWEMGCLEEVCGACSMVINGTPRQSCTALVDQLEQPIKLAPMTTFPVNRDLAVDRSRMFDSLKKVKAWVPIDGTYDLGPGPKMPESKRQWAYELSKCMTCGVCLEACPNVNSKSDFIGPAALSQVRLFNSHPTGAMNKSERLQTIMDEEGLMGCGNAQNCVQACPKGIPLTTSIAALNRDTAIESFKSFFGSDQRV</sequence>
<name>A0ABY4H525_9BACI</name>
<evidence type="ECO:0000313" key="15">
    <source>
        <dbReference type="EMBL" id="UOQ94072.1"/>
    </source>
</evidence>
<dbReference type="Pfam" id="PF13183">
    <property type="entry name" value="Fer4_8"/>
    <property type="match status" value="1"/>
</dbReference>
<keyword evidence="5" id="KW-0004">4Fe-4S</keyword>
<protein>
    <recommendedName>
        <fullName evidence="4">succinate dehydrogenase</fullName>
        <ecNumber evidence="4">1.3.5.1</ecNumber>
    </recommendedName>
</protein>
<proteinExistence type="inferred from homology"/>
<evidence type="ECO:0000256" key="1">
    <source>
        <dbReference type="ARBA" id="ARBA00001927"/>
    </source>
</evidence>
<keyword evidence="6" id="KW-0816">Tricarboxylic acid cycle</keyword>
<dbReference type="InterPro" id="IPR036010">
    <property type="entry name" value="2Fe-2S_ferredoxin-like_sf"/>
</dbReference>
<dbReference type="InterPro" id="IPR004489">
    <property type="entry name" value="Succ_DH/fum_Rdtase_Fe-S"/>
</dbReference>
<reference evidence="15 16" key="1">
    <citation type="submission" date="2022-04" db="EMBL/GenBank/DDBJ databases">
        <title>Halobacillus sp. isolated from saltern.</title>
        <authorList>
            <person name="Won M."/>
            <person name="Lee C.-M."/>
            <person name="Woen H.-Y."/>
            <person name="Kwon S.-W."/>
        </authorList>
    </citation>
    <scope>NUCLEOTIDE SEQUENCE [LARGE SCALE GENOMIC DNA]</scope>
    <source>
        <strain evidence="15 16">SSTM10-2</strain>
    </source>
</reference>
<keyword evidence="8" id="KW-0479">Metal-binding</keyword>
<dbReference type="InterPro" id="IPR017896">
    <property type="entry name" value="4Fe4S_Fe-S-bd"/>
</dbReference>
<evidence type="ECO:0000256" key="10">
    <source>
        <dbReference type="ARBA" id="ARBA00023004"/>
    </source>
</evidence>
<keyword evidence="11" id="KW-0411">Iron-sulfur</keyword>
<dbReference type="SUPFAM" id="SSF46548">
    <property type="entry name" value="alpha-helical ferredoxin"/>
    <property type="match status" value="1"/>
</dbReference>
<dbReference type="PANTHER" id="PTHR11921:SF29">
    <property type="entry name" value="SUCCINATE DEHYDROGENASE [UBIQUINONE] IRON-SULFUR SUBUNIT, MITOCHONDRIAL"/>
    <property type="match status" value="1"/>
</dbReference>
<evidence type="ECO:0000259" key="14">
    <source>
        <dbReference type="PROSITE" id="PS51379"/>
    </source>
</evidence>
<dbReference type="InterPro" id="IPR025192">
    <property type="entry name" value="Succ_DH/fum_Rdtase_N"/>
</dbReference>
<accession>A0ABY4H525</accession>
<dbReference type="Gene3D" id="3.10.20.30">
    <property type="match status" value="1"/>
</dbReference>
<keyword evidence="16" id="KW-1185">Reference proteome</keyword>
<keyword evidence="7" id="KW-0001">2Fe-2S</keyword>
<evidence type="ECO:0000256" key="7">
    <source>
        <dbReference type="ARBA" id="ARBA00022714"/>
    </source>
</evidence>
<dbReference type="EMBL" id="CP095074">
    <property type="protein sequence ID" value="UOQ94072.1"/>
    <property type="molecule type" value="Genomic_DNA"/>
</dbReference>
<evidence type="ECO:0000256" key="11">
    <source>
        <dbReference type="ARBA" id="ARBA00023014"/>
    </source>
</evidence>
<dbReference type="InterPro" id="IPR050573">
    <property type="entry name" value="SDH/FRD_Iron-Sulfur"/>
</dbReference>
<evidence type="ECO:0000256" key="2">
    <source>
        <dbReference type="ARBA" id="ARBA00001966"/>
    </source>
</evidence>
<evidence type="ECO:0000256" key="4">
    <source>
        <dbReference type="ARBA" id="ARBA00012792"/>
    </source>
</evidence>
<dbReference type="Proteomes" id="UP000831880">
    <property type="component" value="Chromosome"/>
</dbReference>
<evidence type="ECO:0000256" key="8">
    <source>
        <dbReference type="ARBA" id="ARBA00022723"/>
    </source>
</evidence>
<dbReference type="NCBIfam" id="NF006391">
    <property type="entry name" value="PRK08640.1"/>
    <property type="match status" value="1"/>
</dbReference>
<dbReference type="SUPFAM" id="SSF54292">
    <property type="entry name" value="2Fe-2S ferredoxin-like"/>
    <property type="match status" value="1"/>
</dbReference>
<dbReference type="Pfam" id="PF13085">
    <property type="entry name" value="Fer2_3"/>
    <property type="match status" value="1"/>
</dbReference>
<feature type="domain" description="4Fe-4S ferredoxin-type" evidence="14">
    <location>
        <begin position="146"/>
        <end position="174"/>
    </location>
</feature>
<dbReference type="Gene3D" id="1.10.1060.10">
    <property type="entry name" value="Alpha-helical ferredoxin"/>
    <property type="match status" value="1"/>
</dbReference>
<evidence type="ECO:0000256" key="6">
    <source>
        <dbReference type="ARBA" id="ARBA00022532"/>
    </source>
</evidence>
<keyword evidence="10" id="KW-0408">Iron</keyword>
<keyword evidence="9" id="KW-0560">Oxidoreductase</keyword>
<dbReference type="InterPro" id="IPR012675">
    <property type="entry name" value="Beta-grasp_dom_sf"/>
</dbReference>
<dbReference type="InterPro" id="IPR017900">
    <property type="entry name" value="4Fe4S_Fe_S_CS"/>
</dbReference>
<dbReference type="NCBIfam" id="TIGR00384">
    <property type="entry name" value="dhsB"/>
    <property type="match status" value="1"/>
</dbReference>